<feature type="transmembrane region" description="Helical" evidence="1">
    <location>
        <begin position="128"/>
        <end position="146"/>
    </location>
</feature>
<reference evidence="2 3" key="1">
    <citation type="submission" date="2023-01" db="EMBL/GenBank/DDBJ databases">
        <title>Analysis of 21 Apiospora genomes using comparative genomics revels a genus with tremendous synthesis potential of carbohydrate active enzymes and secondary metabolites.</title>
        <authorList>
            <person name="Sorensen T."/>
        </authorList>
    </citation>
    <scope>NUCLEOTIDE SEQUENCE [LARGE SCALE GENOMIC DNA]</scope>
    <source>
        <strain evidence="2 3">CBS 83171</strain>
    </source>
</reference>
<comment type="caution">
    <text evidence="2">The sequence shown here is derived from an EMBL/GenBank/DDBJ whole genome shotgun (WGS) entry which is preliminary data.</text>
</comment>
<sequence>MTLVKIPEALPKGRKEAPKPNTNTTAFTATLGRALASIAFAVAVLTPCIIHGTPFYWGGRGWFGSILDAWVWGSTQRTCAVIVGRPNPYCTEMVEVASVRMWTLIVGTALGAVATSRMVHGRDRACRVGVYLFLVNYVCFFTFMMFQRTTILLEARVGVLCTIPSP</sequence>
<organism evidence="2 3">
    <name type="scientific">Apiospora saccharicola</name>
    <dbReference type="NCBI Taxonomy" id="335842"/>
    <lineage>
        <taxon>Eukaryota</taxon>
        <taxon>Fungi</taxon>
        <taxon>Dikarya</taxon>
        <taxon>Ascomycota</taxon>
        <taxon>Pezizomycotina</taxon>
        <taxon>Sordariomycetes</taxon>
        <taxon>Xylariomycetidae</taxon>
        <taxon>Amphisphaeriales</taxon>
        <taxon>Apiosporaceae</taxon>
        <taxon>Apiospora</taxon>
    </lineage>
</organism>
<name>A0ABR1TGR9_9PEZI</name>
<feature type="transmembrane region" description="Helical" evidence="1">
    <location>
        <begin position="34"/>
        <end position="57"/>
    </location>
</feature>
<keyword evidence="1" id="KW-1133">Transmembrane helix</keyword>
<gene>
    <name evidence="2" type="ORF">PG996_013883</name>
</gene>
<keyword evidence="3" id="KW-1185">Reference proteome</keyword>
<evidence type="ECO:0000313" key="2">
    <source>
        <dbReference type="EMBL" id="KAK8045819.1"/>
    </source>
</evidence>
<feature type="transmembrane region" description="Helical" evidence="1">
    <location>
        <begin position="99"/>
        <end position="116"/>
    </location>
</feature>
<accession>A0ABR1TGR9</accession>
<keyword evidence="1" id="KW-0812">Transmembrane</keyword>
<evidence type="ECO:0000256" key="1">
    <source>
        <dbReference type="SAM" id="Phobius"/>
    </source>
</evidence>
<keyword evidence="1" id="KW-0472">Membrane</keyword>
<evidence type="ECO:0000313" key="3">
    <source>
        <dbReference type="Proteomes" id="UP001446871"/>
    </source>
</evidence>
<dbReference type="EMBL" id="JAQQWM010000009">
    <property type="protein sequence ID" value="KAK8045819.1"/>
    <property type="molecule type" value="Genomic_DNA"/>
</dbReference>
<dbReference type="Proteomes" id="UP001446871">
    <property type="component" value="Unassembled WGS sequence"/>
</dbReference>
<protein>
    <submittedName>
        <fullName evidence="2">Uncharacterized protein</fullName>
    </submittedName>
</protein>
<proteinExistence type="predicted"/>